<dbReference type="Proteomes" id="UP000193335">
    <property type="component" value="Unassembled WGS sequence"/>
</dbReference>
<sequence length="115" mass="12995">MNLANEISSMETELQSLRSENEVLKHNKAIIEFENESLRRALAKTQADRDNYMRRAEAIKSLLDQTGANLVSGINKYHESERELQERQLAAEDDAALPMFLTNDSGERTDAAKAN</sequence>
<accession>A0A1Y2JW22</accession>
<reference evidence="2 3" key="1">
    <citation type="submission" date="2017-03" db="EMBL/GenBank/DDBJ databases">
        <title>Whole genome sequences of fourteen strains of Bradyrhizobium canariense and one strain of Bradyrhizobium japonicum isolated from Lupinus (Papilionoideae: Genisteae) species in Algeria.</title>
        <authorList>
            <person name="Crovadore J."/>
            <person name="Chekireb D."/>
            <person name="Brachmann A."/>
            <person name="Chablais R."/>
            <person name="Cochard B."/>
            <person name="Lefort F."/>
        </authorList>
    </citation>
    <scope>NUCLEOTIDE SEQUENCE [LARGE SCALE GENOMIC DNA]</scope>
    <source>
        <strain evidence="2 3">UBMA197</strain>
    </source>
</reference>
<organism evidence="2 3">
    <name type="scientific">Bradyrhizobium japonicum</name>
    <dbReference type="NCBI Taxonomy" id="375"/>
    <lineage>
        <taxon>Bacteria</taxon>
        <taxon>Pseudomonadati</taxon>
        <taxon>Pseudomonadota</taxon>
        <taxon>Alphaproteobacteria</taxon>
        <taxon>Hyphomicrobiales</taxon>
        <taxon>Nitrobacteraceae</taxon>
        <taxon>Bradyrhizobium</taxon>
    </lineage>
</organism>
<dbReference type="EMBL" id="NAFL01000198">
    <property type="protein sequence ID" value="OSJ36314.1"/>
    <property type="molecule type" value="Genomic_DNA"/>
</dbReference>
<dbReference type="RefSeq" id="WP_085398702.1">
    <property type="nucleotide sequence ID" value="NZ_NAFL01000198.1"/>
</dbReference>
<gene>
    <name evidence="2" type="ORF">BSZ19_04855</name>
</gene>
<feature type="coiled-coil region" evidence="1">
    <location>
        <begin position="7"/>
        <end position="55"/>
    </location>
</feature>
<evidence type="ECO:0000313" key="2">
    <source>
        <dbReference type="EMBL" id="OSJ36314.1"/>
    </source>
</evidence>
<evidence type="ECO:0000256" key="1">
    <source>
        <dbReference type="SAM" id="Coils"/>
    </source>
</evidence>
<keyword evidence="1" id="KW-0175">Coiled coil</keyword>
<protein>
    <submittedName>
        <fullName evidence="2">Uncharacterized protein</fullName>
    </submittedName>
</protein>
<evidence type="ECO:0000313" key="3">
    <source>
        <dbReference type="Proteomes" id="UP000193335"/>
    </source>
</evidence>
<name>A0A1Y2JW22_BRAJP</name>
<proteinExistence type="predicted"/>
<dbReference type="AlphaFoldDB" id="A0A1Y2JW22"/>
<comment type="caution">
    <text evidence="2">The sequence shown here is derived from an EMBL/GenBank/DDBJ whole genome shotgun (WGS) entry which is preliminary data.</text>
</comment>